<feature type="compositionally biased region" description="Basic and acidic residues" evidence="1">
    <location>
        <begin position="364"/>
        <end position="378"/>
    </location>
</feature>
<feature type="region of interest" description="Disordered" evidence="1">
    <location>
        <begin position="102"/>
        <end position="169"/>
    </location>
</feature>
<feature type="compositionally biased region" description="Basic and acidic residues" evidence="1">
    <location>
        <begin position="287"/>
        <end position="301"/>
    </location>
</feature>
<feature type="region of interest" description="Disordered" evidence="1">
    <location>
        <begin position="191"/>
        <end position="226"/>
    </location>
</feature>
<evidence type="ECO:0000256" key="1">
    <source>
        <dbReference type="SAM" id="MobiDB-lite"/>
    </source>
</evidence>
<gene>
    <name evidence="2" type="ORF">B0H16DRAFT_1774828</name>
</gene>
<keyword evidence="3" id="KW-1185">Reference proteome</keyword>
<dbReference type="EMBL" id="JARKIB010000016">
    <property type="protein sequence ID" value="KAJ7770690.1"/>
    <property type="molecule type" value="Genomic_DNA"/>
</dbReference>
<name>A0AAD7JS39_9AGAR</name>
<feature type="compositionally biased region" description="Basic and acidic residues" evidence="1">
    <location>
        <begin position="335"/>
        <end position="344"/>
    </location>
</feature>
<evidence type="ECO:0000313" key="2">
    <source>
        <dbReference type="EMBL" id="KAJ7770690.1"/>
    </source>
</evidence>
<dbReference type="Proteomes" id="UP001215598">
    <property type="component" value="Unassembled WGS sequence"/>
</dbReference>
<evidence type="ECO:0000313" key="3">
    <source>
        <dbReference type="Proteomes" id="UP001215598"/>
    </source>
</evidence>
<reference evidence="2" key="1">
    <citation type="submission" date="2023-03" db="EMBL/GenBank/DDBJ databases">
        <title>Massive genome expansion in bonnet fungi (Mycena s.s.) driven by repeated elements and novel gene families across ecological guilds.</title>
        <authorList>
            <consortium name="Lawrence Berkeley National Laboratory"/>
            <person name="Harder C.B."/>
            <person name="Miyauchi S."/>
            <person name="Viragh M."/>
            <person name="Kuo A."/>
            <person name="Thoen E."/>
            <person name="Andreopoulos B."/>
            <person name="Lu D."/>
            <person name="Skrede I."/>
            <person name="Drula E."/>
            <person name="Henrissat B."/>
            <person name="Morin E."/>
            <person name="Kohler A."/>
            <person name="Barry K."/>
            <person name="LaButti K."/>
            <person name="Morin E."/>
            <person name="Salamov A."/>
            <person name="Lipzen A."/>
            <person name="Mereny Z."/>
            <person name="Hegedus B."/>
            <person name="Baldrian P."/>
            <person name="Stursova M."/>
            <person name="Weitz H."/>
            <person name="Taylor A."/>
            <person name="Grigoriev I.V."/>
            <person name="Nagy L.G."/>
            <person name="Martin F."/>
            <person name="Kauserud H."/>
        </authorList>
    </citation>
    <scope>NUCLEOTIDE SEQUENCE</scope>
    <source>
        <strain evidence="2">CBHHK182m</strain>
    </source>
</reference>
<accession>A0AAD7JS39</accession>
<proteinExistence type="predicted"/>
<comment type="caution">
    <text evidence="2">The sequence shown here is derived from an EMBL/GenBank/DDBJ whole genome shotgun (WGS) entry which is preliminary data.</text>
</comment>
<feature type="region of interest" description="Disordered" evidence="1">
    <location>
        <begin position="254"/>
        <end position="383"/>
    </location>
</feature>
<sequence length="405" mass="44744">MKCDRDNHHRVQADRTETKSYPIDDAAVETRAVASTFVYGEPNRLMRGGFSTYSLPPSASHVNSHGDATHLHLERTPRHHPECLERGRRLWERVFAYRATPQKRKHTLPARTSGHYTPVRPAPKRQKNSSNNNTRTSAYYPHPRSSRETTRPRKKKASSLHVRAPAPARATLFLRGQKTHQKRLALVHPGPHIPPLASATPRALPSTNAPRGRRGRPIDPQDAYGGEQTSWISAFSRCASISLRGGKEGSGCGGLWERRRGGEGKGGGAITGWGRDSAECGRGGGGGEEKGHDAAKYEKRVARPPRMGQLQGEGGYKEIRRWGAGARRGGSGATVEERKGERGPARHVTARQCMRAISPDEEEETRRNQKDAPIRLHENFPPVELVLAKVDPSKYAGTSSPRARR</sequence>
<feature type="compositionally biased region" description="Polar residues" evidence="1">
    <location>
        <begin position="128"/>
        <end position="137"/>
    </location>
</feature>
<protein>
    <submittedName>
        <fullName evidence="2">Uncharacterized protein</fullName>
    </submittedName>
</protein>
<dbReference type="AlphaFoldDB" id="A0AAD7JS39"/>
<organism evidence="2 3">
    <name type="scientific">Mycena metata</name>
    <dbReference type="NCBI Taxonomy" id="1033252"/>
    <lineage>
        <taxon>Eukaryota</taxon>
        <taxon>Fungi</taxon>
        <taxon>Dikarya</taxon>
        <taxon>Basidiomycota</taxon>
        <taxon>Agaricomycotina</taxon>
        <taxon>Agaricomycetes</taxon>
        <taxon>Agaricomycetidae</taxon>
        <taxon>Agaricales</taxon>
        <taxon>Marasmiineae</taxon>
        <taxon>Mycenaceae</taxon>
        <taxon>Mycena</taxon>
    </lineage>
</organism>